<evidence type="ECO:0000256" key="8">
    <source>
        <dbReference type="SAM" id="SignalP"/>
    </source>
</evidence>
<proteinExistence type="inferred from homology"/>
<dbReference type="PANTHER" id="PTHR32382:SF6">
    <property type="entry name" value="FASCICLIN-LIKE ARABINOGALACTAN PROTEIN 14"/>
    <property type="match status" value="1"/>
</dbReference>
<dbReference type="InterPro" id="IPR033254">
    <property type="entry name" value="Plant_FLA"/>
</dbReference>
<comment type="subcellular location">
    <subcellularLocation>
        <location evidence="1">Cell membrane</location>
        <topology evidence="1">Lipid-anchor</topology>
        <topology evidence="1">GPI-anchor</topology>
    </subcellularLocation>
</comment>
<dbReference type="Gene3D" id="2.30.180.10">
    <property type="entry name" value="FAS1 domain"/>
    <property type="match status" value="1"/>
</dbReference>
<evidence type="ECO:0000256" key="7">
    <source>
        <dbReference type="ARBA" id="ARBA00023288"/>
    </source>
</evidence>
<keyword evidence="3" id="KW-1003">Cell membrane</keyword>
<keyword evidence="6" id="KW-0472">Membrane</keyword>
<keyword evidence="7" id="KW-0449">Lipoprotein</keyword>
<organism evidence="10 11">
    <name type="scientific">Fraxinus pennsylvanica</name>
    <dbReference type="NCBI Taxonomy" id="56036"/>
    <lineage>
        <taxon>Eukaryota</taxon>
        <taxon>Viridiplantae</taxon>
        <taxon>Streptophyta</taxon>
        <taxon>Embryophyta</taxon>
        <taxon>Tracheophyta</taxon>
        <taxon>Spermatophyta</taxon>
        <taxon>Magnoliopsida</taxon>
        <taxon>eudicotyledons</taxon>
        <taxon>Gunneridae</taxon>
        <taxon>Pentapetalae</taxon>
        <taxon>asterids</taxon>
        <taxon>lamiids</taxon>
        <taxon>Lamiales</taxon>
        <taxon>Oleaceae</taxon>
        <taxon>Oleeae</taxon>
        <taxon>Fraxinus</taxon>
    </lineage>
</organism>
<keyword evidence="4" id="KW-0325">Glycoprotein</keyword>
<feature type="domain" description="FAS1" evidence="9">
    <location>
        <begin position="18"/>
        <end position="123"/>
    </location>
</feature>
<comment type="similarity">
    <text evidence="2">Belongs to the fasciclin-like AGP family.</text>
</comment>
<dbReference type="InterPro" id="IPR000782">
    <property type="entry name" value="FAS1_domain"/>
</dbReference>
<accession>A0AAD2DZL2</accession>
<reference evidence="10" key="1">
    <citation type="submission" date="2023-05" db="EMBL/GenBank/DDBJ databases">
        <authorList>
            <person name="Huff M."/>
        </authorList>
    </citation>
    <scope>NUCLEOTIDE SEQUENCE</scope>
</reference>
<dbReference type="AlphaFoldDB" id="A0AAD2DZL2"/>
<evidence type="ECO:0000256" key="3">
    <source>
        <dbReference type="ARBA" id="ARBA00022475"/>
    </source>
</evidence>
<protein>
    <recommendedName>
        <fullName evidence="9">FAS1 domain-containing protein</fullName>
    </recommendedName>
</protein>
<dbReference type="GO" id="GO:0005886">
    <property type="term" value="C:plasma membrane"/>
    <property type="evidence" value="ECO:0007669"/>
    <property type="project" value="UniProtKB-SubCell"/>
</dbReference>
<dbReference type="PROSITE" id="PS50213">
    <property type="entry name" value="FAS1"/>
    <property type="match status" value="1"/>
</dbReference>
<name>A0AAD2DZL2_9LAMI</name>
<dbReference type="PANTHER" id="PTHR32382">
    <property type="entry name" value="FASCICLIN-LIKE ARABINOGALACTAN PROTEIN"/>
    <property type="match status" value="1"/>
</dbReference>
<keyword evidence="5 8" id="KW-0732">Signal</keyword>
<dbReference type="SUPFAM" id="SSF82153">
    <property type="entry name" value="FAS1 domain"/>
    <property type="match status" value="1"/>
</dbReference>
<dbReference type="EMBL" id="OU503048">
    <property type="protein sequence ID" value="CAI9773667.1"/>
    <property type="molecule type" value="Genomic_DNA"/>
</dbReference>
<evidence type="ECO:0000259" key="9">
    <source>
        <dbReference type="PROSITE" id="PS50213"/>
    </source>
</evidence>
<sequence>MSAKITLLFSLLFRKANATNITKLLNQYPDFSTFNDYITKTGLATDINSFQTITVLVVDNSDISLLSGKSNAAIKKILSVHAILDYYDVNGQAIGQQGFLYVTDVNTGSVAIDSAEKGASLRA</sequence>
<dbReference type="GO" id="GO:0098552">
    <property type="term" value="C:side of membrane"/>
    <property type="evidence" value="ECO:0007669"/>
    <property type="project" value="UniProtKB-KW"/>
</dbReference>
<dbReference type="InterPro" id="IPR036378">
    <property type="entry name" value="FAS1_dom_sf"/>
</dbReference>
<gene>
    <name evidence="10" type="ORF">FPE_LOCUS21097</name>
</gene>
<evidence type="ECO:0000313" key="11">
    <source>
        <dbReference type="Proteomes" id="UP000834106"/>
    </source>
</evidence>
<evidence type="ECO:0000256" key="6">
    <source>
        <dbReference type="ARBA" id="ARBA00023136"/>
    </source>
</evidence>
<evidence type="ECO:0000256" key="1">
    <source>
        <dbReference type="ARBA" id="ARBA00004609"/>
    </source>
</evidence>
<evidence type="ECO:0000256" key="5">
    <source>
        <dbReference type="ARBA" id="ARBA00022729"/>
    </source>
</evidence>
<evidence type="ECO:0000256" key="2">
    <source>
        <dbReference type="ARBA" id="ARBA00007843"/>
    </source>
</evidence>
<keyword evidence="4" id="KW-0336">GPI-anchor</keyword>
<keyword evidence="11" id="KW-1185">Reference proteome</keyword>
<feature type="signal peptide" evidence="8">
    <location>
        <begin position="1"/>
        <end position="18"/>
    </location>
</feature>
<evidence type="ECO:0000256" key="4">
    <source>
        <dbReference type="ARBA" id="ARBA00022622"/>
    </source>
</evidence>
<evidence type="ECO:0000313" key="10">
    <source>
        <dbReference type="EMBL" id="CAI9773667.1"/>
    </source>
</evidence>
<dbReference type="Proteomes" id="UP000834106">
    <property type="component" value="Chromosome 13"/>
</dbReference>
<feature type="chain" id="PRO_5041945701" description="FAS1 domain-containing protein" evidence="8">
    <location>
        <begin position="19"/>
        <end position="123"/>
    </location>
</feature>